<evidence type="ECO:0000313" key="1">
    <source>
        <dbReference type="EMBL" id="OJG34997.1"/>
    </source>
</evidence>
<comment type="caution">
    <text evidence="1">The sequence shown here is derived from an EMBL/GenBank/DDBJ whole genome shotgun (WGS) entry which is preliminary data.</text>
</comment>
<name>A0A1L8SSA8_9ENTE</name>
<reference evidence="1 2" key="1">
    <citation type="submission" date="2014-12" db="EMBL/GenBank/DDBJ databases">
        <title>Draft genome sequences of 29 type strains of Enterococci.</title>
        <authorList>
            <person name="Zhong Z."/>
            <person name="Sun Z."/>
            <person name="Liu W."/>
            <person name="Zhang W."/>
            <person name="Zhang H."/>
        </authorList>
    </citation>
    <scope>NUCLEOTIDE SEQUENCE [LARGE SCALE GENOMIC DNA]</scope>
    <source>
        <strain evidence="1 2">DSM 22802</strain>
    </source>
</reference>
<dbReference type="OrthoDB" id="2186811at2"/>
<dbReference type="AlphaFoldDB" id="A0A1L8SSA8"/>
<organism evidence="1 2">
    <name type="scientific">Enterococcus devriesei</name>
    <dbReference type="NCBI Taxonomy" id="319970"/>
    <lineage>
        <taxon>Bacteria</taxon>
        <taxon>Bacillati</taxon>
        <taxon>Bacillota</taxon>
        <taxon>Bacilli</taxon>
        <taxon>Lactobacillales</taxon>
        <taxon>Enterococcaceae</taxon>
        <taxon>Enterococcus</taxon>
    </lineage>
</organism>
<accession>A0A1L8SSA8</accession>
<dbReference type="GeneID" id="301216913"/>
<dbReference type="RefSeq" id="WP_010742457.1">
    <property type="nucleotide sequence ID" value="NZ_JBHLVS010000016.1"/>
</dbReference>
<keyword evidence="2" id="KW-1185">Reference proteome</keyword>
<proteinExistence type="predicted"/>
<protein>
    <submittedName>
        <fullName evidence="1">Uncharacterized protein</fullName>
    </submittedName>
</protein>
<dbReference type="Proteomes" id="UP000183700">
    <property type="component" value="Unassembled WGS sequence"/>
</dbReference>
<sequence>MMQQALTKSEQLKSGDIIRIVFYEQNCGIDETVFTAIVVELKECFIAIPQDFQGHIFNAAKKGAVWKIEIDWLLENDTEAYLIERFDDLVSKLWKVVPPIVMIMSEIF</sequence>
<evidence type="ECO:0000313" key="2">
    <source>
        <dbReference type="Proteomes" id="UP000183700"/>
    </source>
</evidence>
<dbReference type="EMBL" id="JXKM01000010">
    <property type="protein sequence ID" value="OJG34997.1"/>
    <property type="molecule type" value="Genomic_DNA"/>
</dbReference>
<gene>
    <name evidence="1" type="ORF">RV00_GL000547</name>
</gene>